<reference evidence="2 3" key="1">
    <citation type="journal article" date="2012" name="Genome Biol.">
        <title>Sequencing three crocodilian genomes to illuminate the evolution of archosaurs and amniotes.</title>
        <authorList>
            <person name="St John J.A."/>
            <person name="Braun E.L."/>
            <person name="Isberg S.R."/>
            <person name="Miles L.G."/>
            <person name="Chong A.Y."/>
            <person name="Gongora J."/>
            <person name="Dalzell P."/>
            <person name="Moran C."/>
            <person name="Bed'hom B."/>
            <person name="Abzhanov A."/>
            <person name="Burgess S.C."/>
            <person name="Cooksey A.M."/>
            <person name="Castoe T.A."/>
            <person name="Crawford N.G."/>
            <person name="Densmore L.D."/>
            <person name="Drew J.C."/>
            <person name="Edwards S.V."/>
            <person name="Faircloth B.C."/>
            <person name="Fujita M.K."/>
            <person name="Greenwold M.J."/>
            <person name="Hoffmann F.G."/>
            <person name="Howard J.M."/>
            <person name="Iguchi T."/>
            <person name="Janes D.E."/>
            <person name="Khan S.Y."/>
            <person name="Kohno S."/>
            <person name="de Koning A.J."/>
            <person name="Lance S.L."/>
            <person name="McCarthy F.M."/>
            <person name="McCormack J.E."/>
            <person name="Merchant M.E."/>
            <person name="Peterson D.G."/>
            <person name="Pollock D.D."/>
            <person name="Pourmand N."/>
            <person name="Raney B.J."/>
            <person name="Roessler K.A."/>
            <person name="Sanford J.R."/>
            <person name="Sawyer R.H."/>
            <person name="Schmidt C.J."/>
            <person name="Triplett E.W."/>
            <person name="Tuberville T.D."/>
            <person name="Venegas-Anaya M."/>
            <person name="Howard J.T."/>
            <person name="Jarvis E.D."/>
            <person name="Guillette L.J.Jr."/>
            <person name="Glenn T.C."/>
            <person name="Green R.E."/>
            <person name="Ray D.A."/>
        </authorList>
    </citation>
    <scope>NUCLEOTIDE SEQUENCE [LARGE SCALE GENOMIC DNA]</scope>
    <source>
        <strain evidence="2">KSC_2009_1</strain>
    </source>
</reference>
<dbReference type="STRING" id="8496.A0A151MSU4"/>
<evidence type="ECO:0000313" key="3">
    <source>
        <dbReference type="Proteomes" id="UP000050525"/>
    </source>
</evidence>
<sequence length="142" mass="15996">MNWLILLIGSAVFHIHAASQVQNDVKEMEIPSEQDLIKEIVLGRRAIEPPEEEGKNADIDPEIGTFFNHAQIGRATRSTGDPPAPMNAEPAAMLEEDRDHIYHAHNEAEGGKVPIEEMILLPDMVNGLEEDRDHLYHDNREM</sequence>
<dbReference type="Pfam" id="PF15314">
    <property type="entry name" value="PRAP"/>
    <property type="match status" value="1"/>
</dbReference>
<feature type="signal peptide" evidence="1">
    <location>
        <begin position="1"/>
        <end position="18"/>
    </location>
</feature>
<dbReference type="Proteomes" id="UP000050525">
    <property type="component" value="Unassembled WGS sequence"/>
</dbReference>
<name>A0A151MSU4_ALLMI</name>
<dbReference type="InterPro" id="IPR027922">
    <property type="entry name" value="PRAP"/>
</dbReference>
<gene>
    <name evidence="2" type="ORF">Y1Q_0005152</name>
</gene>
<proteinExistence type="predicted"/>
<evidence type="ECO:0000256" key="1">
    <source>
        <dbReference type="SAM" id="SignalP"/>
    </source>
</evidence>
<dbReference type="EMBL" id="AKHW03005127">
    <property type="protein sequence ID" value="KYO27559.1"/>
    <property type="molecule type" value="Genomic_DNA"/>
</dbReference>
<feature type="chain" id="PRO_5007585428" evidence="1">
    <location>
        <begin position="19"/>
        <end position="142"/>
    </location>
</feature>
<protein>
    <submittedName>
        <fullName evidence="2">Uncharacterized protein</fullName>
    </submittedName>
</protein>
<dbReference type="AlphaFoldDB" id="A0A151MSU4"/>
<keyword evidence="1" id="KW-0732">Signal</keyword>
<comment type="caution">
    <text evidence="2">The sequence shown here is derived from an EMBL/GenBank/DDBJ whole genome shotgun (WGS) entry which is preliminary data.</text>
</comment>
<keyword evidence="3" id="KW-1185">Reference proteome</keyword>
<organism evidence="2 3">
    <name type="scientific">Alligator mississippiensis</name>
    <name type="common">American alligator</name>
    <dbReference type="NCBI Taxonomy" id="8496"/>
    <lineage>
        <taxon>Eukaryota</taxon>
        <taxon>Metazoa</taxon>
        <taxon>Chordata</taxon>
        <taxon>Craniata</taxon>
        <taxon>Vertebrata</taxon>
        <taxon>Euteleostomi</taxon>
        <taxon>Archelosauria</taxon>
        <taxon>Archosauria</taxon>
        <taxon>Crocodylia</taxon>
        <taxon>Alligatoridae</taxon>
        <taxon>Alligatorinae</taxon>
        <taxon>Alligator</taxon>
    </lineage>
</organism>
<accession>A0A151MSU4</accession>
<evidence type="ECO:0000313" key="2">
    <source>
        <dbReference type="EMBL" id="KYO27559.1"/>
    </source>
</evidence>